<accession>A0ABV4QN07</accession>
<reference evidence="2 3" key="1">
    <citation type="submission" date="2023-11" db="EMBL/GenBank/DDBJ databases">
        <title>Actinomadura monticuli sp. nov., isolated from volcanic ash.</title>
        <authorList>
            <person name="Lee S.D."/>
            <person name="Yang H."/>
            <person name="Kim I.S."/>
        </authorList>
    </citation>
    <scope>NUCLEOTIDE SEQUENCE [LARGE SCALE GENOMIC DNA]</scope>
    <source>
        <strain evidence="2 3">DLS-62</strain>
    </source>
</reference>
<dbReference type="EMBL" id="JAXCEI010000034">
    <property type="protein sequence ID" value="MFA1544563.1"/>
    <property type="molecule type" value="Genomic_DNA"/>
</dbReference>
<evidence type="ECO:0000313" key="2">
    <source>
        <dbReference type="EMBL" id="MFA1544563.1"/>
    </source>
</evidence>
<dbReference type="InterPro" id="IPR054254">
    <property type="entry name" value="DUF6985"/>
</dbReference>
<evidence type="ECO:0000313" key="3">
    <source>
        <dbReference type="Proteomes" id="UP001569963"/>
    </source>
</evidence>
<dbReference type="Pfam" id="PF22481">
    <property type="entry name" value="DUF6985"/>
    <property type="match status" value="1"/>
</dbReference>
<sequence length="142" mass="15909">MQIPGLGRLVEAAQLGWDQSEPVPVPVLGNAPCRFIVDGYVDDPAPEEFQAAIRTFLVLDRAALITVTPSIFAYYRDITEDILASGDDDWYVEIEGPNDVLDHVRFGTEPMVARDPRGDRHVYVSLTFSRRLLFGRLGFNMP</sequence>
<keyword evidence="3" id="KW-1185">Reference proteome</keyword>
<name>A0ABV4QN07_9ACTN</name>
<dbReference type="RefSeq" id="WP_371955102.1">
    <property type="nucleotide sequence ID" value="NZ_JAXCEI010000034.1"/>
</dbReference>
<dbReference type="Proteomes" id="UP001569963">
    <property type="component" value="Unassembled WGS sequence"/>
</dbReference>
<evidence type="ECO:0000259" key="1">
    <source>
        <dbReference type="Pfam" id="PF22481"/>
    </source>
</evidence>
<comment type="caution">
    <text evidence="2">The sequence shown here is derived from an EMBL/GenBank/DDBJ whole genome shotgun (WGS) entry which is preliminary data.</text>
</comment>
<proteinExistence type="predicted"/>
<organism evidence="2 3">
    <name type="scientific">Actinomadura monticuli</name>
    <dbReference type="NCBI Taxonomy" id="3097367"/>
    <lineage>
        <taxon>Bacteria</taxon>
        <taxon>Bacillati</taxon>
        <taxon>Actinomycetota</taxon>
        <taxon>Actinomycetes</taxon>
        <taxon>Streptosporangiales</taxon>
        <taxon>Thermomonosporaceae</taxon>
        <taxon>Actinomadura</taxon>
    </lineage>
</organism>
<protein>
    <recommendedName>
        <fullName evidence="1">DUF6985 domain-containing protein</fullName>
    </recommendedName>
</protein>
<gene>
    <name evidence="2" type="ORF">SM611_37050</name>
</gene>
<feature type="domain" description="DUF6985" evidence="1">
    <location>
        <begin position="11"/>
        <end position="128"/>
    </location>
</feature>